<dbReference type="GO" id="GO:0005886">
    <property type="term" value="C:plasma membrane"/>
    <property type="evidence" value="ECO:0007669"/>
    <property type="project" value="UniProtKB-SubCell"/>
</dbReference>
<feature type="compositionally biased region" description="Low complexity" evidence="8">
    <location>
        <begin position="168"/>
        <end position="184"/>
    </location>
</feature>
<dbReference type="Proteomes" id="UP001202328">
    <property type="component" value="Unassembled WGS sequence"/>
</dbReference>
<evidence type="ECO:0000256" key="1">
    <source>
        <dbReference type="ARBA" id="ARBA00004609"/>
    </source>
</evidence>
<keyword evidence="3" id="KW-0336">GPI-anchor</keyword>
<proteinExistence type="inferred from homology"/>
<evidence type="ECO:0000256" key="3">
    <source>
        <dbReference type="ARBA" id="ARBA00022622"/>
    </source>
</evidence>
<evidence type="ECO:0000256" key="9">
    <source>
        <dbReference type="SAM" id="SignalP"/>
    </source>
</evidence>
<dbReference type="CDD" id="cd00010">
    <property type="entry name" value="AAI_LTSS"/>
    <property type="match status" value="1"/>
</dbReference>
<dbReference type="FunFam" id="1.10.110.10:FF:000001">
    <property type="entry name" value="Bifunctional inhibitor/lipid-transfer protein/seed storage 2S albumin superfamily protein"/>
    <property type="match status" value="1"/>
</dbReference>
<comment type="subcellular location">
    <subcellularLocation>
        <location evidence="1">Cell membrane</location>
        <topology evidence="1">Lipid-anchor</topology>
        <topology evidence="1">GPI-anchor</topology>
    </subcellularLocation>
</comment>
<keyword evidence="7" id="KW-0449">Lipoprotein</keyword>
<name>A0AAD4RVE0_9MAGN</name>
<protein>
    <recommendedName>
        <fullName evidence="10">Bifunctional inhibitor/plant lipid transfer protein/seed storage helical domain-containing protein</fullName>
    </recommendedName>
</protein>
<keyword evidence="12" id="KW-1185">Reference proteome</keyword>
<evidence type="ECO:0000256" key="7">
    <source>
        <dbReference type="ARBA" id="ARBA00023288"/>
    </source>
</evidence>
<comment type="similarity">
    <text evidence="2">Belongs to the plant LTP family.</text>
</comment>
<comment type="caution">
    <text evidence="11">The sequence shown here is derived from an EMBL/GenBank/DDBJ whole genome shotgun (WGS) entry which is preliminary data.</text>
</comment>
<evidence type="ECO:0000313" key="11">
    <source>
        <dbReference type="EMBL" id="KAI3834842.1"/>
    </source>
</evidence>
<gene>
    <name evidence="11" type="ORF">MKW98_015955</name>
</gene>
<evidence type="ECO:0000256" key="4">
    <source>
        <dbReference type="ARBA" id="ARBA00022729"/>
    </source>
</evidence>
<dbReference type="AlphaFoldDB" id="A0AAD4RVE0"/>
<evidence type="ECO:0000256" key="2">
    <source>
        <dbReference type="ARBA" id="ARBA00009748"/>
    </source>
</evidence>
<reference evidence="11" key="1">
    <citation type="submission" date="2022-04" db="EMBL/GenBank/DDBJ databases">
        <title>A functionally conserved STORR gene fusion in Papaver species that diverged 16.8 million years ago.</title>
        <authorList>
            <person name="Catania T."/>
        </authorList>
    </citation>
    <scope>NUCLEOTIDE SEQUENCE</scope>
    <source>
        <strain evidence="11">S-188037</strain>
    </source>
</reference>
<keyword evidence="3" id="KW-0472">Membrane</keyword>
<keyword evidence="4 9" id="KW-0732">Signal</keyword>
<feature type="chain" id="PRO_5042263017" description="Bifunctional inhibitor/plant lipid transfer protein/seed storage helical domain-containing protein" evidence="9">
    <location>
        <begin position="38"/>
        <end position="215"/>
    </location>
</feature>
<sequence length="215" mass="22107">MEIISNCSRRTQNITMVAPVVVLLLCVVLTSTPTVSAQGPLPAGVPAEAPTMMADSPTMIADSPTMSGSDDCFSKVLNMSDCLTYVKTGSNLTTPDKGCCPSFAGLVESSPICLCQLLGNSSSLGIQLDVNKSLNLPKVCKVETPPVSLCATIGIPVGPSMSPGGAPRGSMEPMGPMGSMGHSPDTSLPPSPNDSSFIRSSILVYLFGLVVATIL</sequence>
<dbReference type="InterPro" id="IPR016140">
    <property type="entry name" value="Bifunc_inhib/LTP/seed_store"/>
</dbReference>
<keyword evidence="5" id="KW-1015">Disulfide bond</keyword>
<dbReference type="SUPFAM" id="SSF47699">
    <property type="entry name" value="Bifunctional inhibitor/lipid-transfer protein/seed storage 2S albumin"/>
    <property type="match status" value="1"/>
</dbReference>
<dbReference type="Pfam" id="PF14368">
    <property type="entry name" value="LTP_2"/>
    <property type="match status" value="1"/>
</dbReference>
<feature type="domain" description="Bifunctional inhibitor/plant lipid transfer protein/seed storage helical" evidence="10">
    <location>
        <begin position="64"/>
        <end position="150"/>
    </location>
</feature>
<feature type="signal peptide" evidence="9">
    <location>
        <begin position="1"/>
        <end position="37"/>
    </location>
</feature>
<evidence type="ECO:0000313" key="12">
    <source>
        <dbReference type="Proteomes" id="UP001202328"/>
    </source>
</evidence>
<evidence type="ECO:0000256" key="5">
    <source>
        <dbReference type="ARBA" id="ARBA00023157"/>
    </source>
</evidence>
<dbReference type="InterPro" id="IPR036312">
    <property type="entry name" value="Bifun_inhib/LTP/seed_sf"/>
</dbReference>
<dbReference type="EMBL" id="JAJJMB010017781">
    <property type="protein sequence ID" value="KAI3834842.1"/>
    <property type="molecule type" value="Genomic_DNA"/>
</dbReference>
<evidence type="ECO:0000259" key="10">
    <source>
        <dbReference type="Pfam" id="PF14368"/>
    </source>
</evidence>
<dbReference type="Gene3D" id="1.10.110.10">
    <property type="entry name" value="Plant lipid-transfer and hydrophobic proteins"/>
    <property type="match status" value="1"/>
</dbReference>
<dbReference type="PANTHER" id="PTHR33044">
    <property type="entry name" value="BIFUNCTIONAL INHIBITOR/LIPID-TRANSFER PROTEIN/SEED STORAGE 2S ALBUMIN SUPERFAMILY PROTEIN-RELATED"/>
    <property type="match status" value="1"/>
</dbReference>
<evidence type="ECO:0000256" key="8">
    <source>
        <dbReference type="SAM" id="MobiDB-lite"/>
    </source>
</evidence>
<dbReference type="InterPro" id="IPR043325">
    <property type="entry name" value="LTSS"/>
</dbReference>
<feature type="region of interest" description="Disordered" evidence="8">
    <location>
        <begin position="161"/>
        <end position="193"/>
    </location>
</feature>
<organism evidence="11 12">
    <name type="scientific">Papaver atlanticum</name>
    <dbReference type="NCBI Taxonomy" id="357466"/>
    <lineage>
        <taxon>Eukaryota</taxon>
        <taxon>Viridiplantae</taxon>
        <taxon>Streptophyta</taxon>
        <taxon>Embryophyta</taxon>
        <taxon>Tracheophyta</taxon>
        <taxon>Spermatophyta</taxon>
        <taxon>Magnoliopsida</taxon>
        <taxon>Ranunculales</taxon>
        <taxon>Papaveraceae</taxon>
        <taxon>Papaveroideae</taxon>
        <taxon>Papaver</taxon>
    </lineage>
</organism>
<evidence type="ECO:0000256" key="6">
    <source>
        <dbReference type="ARBA" id="ARBA00023180"/>
    </source>
</evidence>
<accession>A0AAD4RVE0</accession>
<dbReference type="GO" id="GO:0098552">
    <property type="term" value="C:side of membrane"/>
    <property type="evidence" value="ECO:0007669"/>
    <property type="project" value="UniProtKB-KW"/>
</dbReference>
<keyword evidence="6" id="KW-0325">Glycoprotein</keyword>